<dbReference type="EMBL" id="MU070453">
    <property type="protein sequence ID" value="KAF5827663.1"/>
    <property type="molecule type" value="Genomic_DNA"/>
</dbReference>
<feature type="transmembrane region" description="Helical" evidence="8">
    <location>
        <begin position="104"/>
        <end position="125"/>
    </location>
</feature>
<evidence type="ECO:0000256" key="2">
    <source>
        <dbReference type="ARBA" id="ARBA00022448"/>
    </source>
</evidence>
<gene>
    <name evidence="10" type="ORF">DUNSADRAFT_270</name>
</gene>
<accession>A0ABQ7FZ99</accession>
<dbReference type="Gene3D" id="1.20.1250.20">
    <property type="entry name" value="MFS general substrate transporter like domains"/>
    <property type="match status" value="1"/>
</dbReference>
<keyword evidence="4 8" id="KW-1133">Transmembrane helix</keyword>
<protein>
    <submittedName>
        <fullName evidence="10">Major facilitator superfamily domain-containing protein</fullName>
    </submittedName>
</protein>
<dbReference type="Pfam" id="PF07690">
    <property type="entry name" value="MFS_1"/>
    <property type="match status" value="1"/>
</dbReference>
<feature type="compositionally biased region" description="Basic and acidic residues" evidence="7">
    <location>
        <begin position="570"/>
        <end position="587"/>
    </location>
</feature>
<keyword evidence="11" id="KW-1185">Reference proteome</keyword>
<feature type="transmembrane region" description="Helical" evidence="8">
    <location>
        <begin position="33"/>
        <end position="53"/>
    </location>
</feature>
<keyword evidence="3 8" id="KW-0812">Transmembrane</keyword>
<evidence type="ECO:0000256" key="4">
    <source>
        <dbReference type="ARBA" id="ARBA00022989"/>
    </source>
</evidence>
<evidence type="ECO:0000313" key="10">
    <source>
        <dbReference type="EMBL" id="KAF5827663.1"/>
    </source>
</evidence>
<name>A0ABQ7FZ99_DUNSA</name>
<evidence type="ECO:0000256" key="3">
    <source>
        <dbReference type="ARBA" id="ARBA00022692"/>
    </source>
</evidence>
<dbReference type="InterPro" id="IPR011701">
    <property type="entry name" value="MFS"/>
</dbReference>
<dbReference type="SUPFAM" id="SSF103473">
    <property type="entry name" value="MFS general substrate transporter"/>
    <property type="match status" value="1"/>
</dbReference>
<dbReference type="InterPro" id="IPR036259">
    <property type="entry name" value="MFS_trans_sf"/>
</dbReference>
<feature type="transmembrane region" description="Helical" evidence="8">
    <location>
        <begin position="73"/>
        <end position="97"/>
    </location>
</feature>
<evidence type="ECO:0000256" key="8">
    <source>
        <dbReference type="SAM" id="Phobius"/>
    </source>
</evidence>
<organism evidence="10 11">
    <name type="scientific">Dunaliella salina</name>
    <name type="common">Green alga</name>
    <name type="synonym">Protococcus salinus</name>
    <dbReference type="NCBI Taxonomy" id="3046"/>
    <lineage>
        <taxon>Eukaryota</taxon>
        <taxon>Viridiplantae</taxon>
        <taxon>Chlorophyta</taxon>
        <taxon>core chlorophytes</taxon>
        <taxon>Chlorophyceae</taxon>
        <taxon>CS clade</taxon>
        <taxon>Chlamydomonadales</taxon>
        <taxon>Dunaliellaceae</taxon>
        <taxon>Dunaliella</taxon>
    </lineage>
</organism>
<evidence type="ECO:0000256" key="1">
    <source>
        <dbReference type="ARBA" id="ARBA00004141"/>
    </source>
</evidence>
<evidence type="ECO:0000256" key="7">
    <source>
        <dbReference type="SAM" id="MobiDB-lite"/>
    </source>
</evidence>
<feature type="transmembrane region" description="Helical" evidence="8">
    <location>
        <begin position="322"/>
        <end position="342"/>
    </location>
</feature>
<dbReference type="PANTHER" id="PTHR23505:SF79">
    <property type="entry name" value="PROTEIN SPINSTER"/>
    <property type="match status" value="1"/>
</dbReference>
<dbReference type="PANTHER" id="PTHR23505">
    <property type="entry name" value="SPINSTER"/>
    <property type="match status" value="1"/>
</dbReference>
<comment type="caution">
    <text evidence="10">The sequence shown here is derived from an EMBL/GenBank/DDBJ whole genome shotgun (WGS) entry which is preliminary data.</text>
</comment>
<comment type="similarity">
    <text evidence="6">Belongs to the major facilitator superfamily. Spinster (TC 2.A.1.49) family.</text>
</comment>
<dbReference type="Proteomes" id="UP000815325">
    <property type="component" value="Unassembled WGS sequence"/>
</dbReference>
<comment type="subcellular location">
    <subcellularLocation>
        <location evidence="1">Membrane</location>
        <topology evidence="1">Multi-pass membrane protein</topology>
    </subcellularLocation>
</comment>
<evidence type="ECO:0000256" key="5">
    <source>
        <dbReference type="ARBA" id="ARBA00023136"/>
    </source>
</evidence>
<evidence type="ECO:0000313" key="11">
    <source>
        <dbReference type="Proteomes" id="UP000815325"/>
    </source>
</evidence>
<feature type="transmembrane region" description="Helical" evidence="8">
    <location>
        <begin position="253"/>
        <end position="274"/>
    </location>
</feature>
<dbReference type="InterPro" id="IPR020846">
    <property type="entry name" value="MFS_dom"/>
</dbReference>
<feature type="transmembrane region" description="Helical" evidence="8">
    <location>
        <begin position="195"/>
        <end position="212"/>
    </location>
</feature>
<feature type="compositionally biased region" description="Low complexity" evidence="7">
    <location>
        <begin position="496"/>
        <end position="509"/>
    </location>
</feature>
<dbReference type="PROSITE" id="PS50850">
    <property type="entry name" value="MFS"/>
    <property type="match status" value="1"/>
</dbReference>
<keyword evidence="5 8" id="KW-0472">Membrane</keyword>
<feature type="transmembrane region" description="Helical" evidence="8">
    <location>
        <begin position="164"/>
        <end position="183"/>
    </location>
</feature>
<reference evidence="10" key="1">
    <citation type="submission" date="2017-08" db="EMBL/GenBank/DDBJ databases">
        <authorList>
            <person name="Polle J.E."/>
            <person name="Barry K."/>
            <person name="Cushman J."/>
            <person name="Schmutz J."/>
            <person name="Tran D."/>
            <person name="Hathwaick L.T."/>
            <person name="Yim W.C."/>
            <person name="Jenkins J."/>
            <person name="Mckie-Krisberg Z.M."/>
            <person name="Prochnik S."/>
            <person name="Lindquist E."/>
            <person name="Dockter R.B."/>
            <person name="Adam C."/>
            <person name="Molina H."/>
            <person name="Bunkerborg J."/>
            <person name="Jin E."/>
            <person name="Buchheim M."/>
            <person name="Magnuson J."/>
        </authorList>
    </citation>
    <scope>NUCLEOTIDE SEQUENCE</scope>
    <source>
        <strain evidence="10">CCAP 19/18</strain>
    </source>
</reference>
<keyword evidence="2" id="KW-0813">Transport</keyword>
<evidence type="ECO:0000256" key="6">
    <source>
        <dbReference type="ARBA" id="ARBA00024338"/>
    </source>
</evidence>
<feature type="region of interest" description="Disordered" evidence="7">
    <location>
        <begin position="496"/>
        <end position="649"/>
    </location>
</feature>
<proteinExistence type="inferred from homology"/>
<feature type="transmembrane region" description="Helical" evidence="8">
    <location>
        <begin position="131"/>
        <end position="152"/>
    </location>
</feature>
<evidence type="ECO:0000259" key="9">
    <source>
        <dbReference type="PROSITE" id="PS50850"/>
    </source>
</evidence>
<dbReference type="InterPro" id="IPR044770">
    <property type="entry name" value="MFS_spinster-like"/>
</dbReference>
<feature type="transmembrane region" description="Helical" evidence="8">
    <location>
        <begin position="419"/>
        <end position="441"/>
    </location>
</feature>
<sequence>MLSGYSPLSVQQSKPDLHSEERMYQPVTEWKKYYMVALFSLVAAMLFADQNLLAPHLTAAGHDFHFTDAERDAKLGGAIMGAFFAVGAPSALLLGWLGDRFNRVYLLFGVVVFGEAPCMATAWVTQYWQLLVLRTLTGVSIGGALPLVYSLLGDLFSARQRSYVSAVVQLSTGAGIAVGNVLAEATGRKDWRTPFLVVSAPTLVVALLMLLTTRDPPRGASEAALHSLHKEGGAYQEVVGWSKVRQLLRSPSNILIIAQGLPGCLPWGMILTFMNDYLAQDQGLGIRAATMVLIAYGGGGALGVLGGGALGQLLYNKWRKEALGLLSGLGVLLGIPTLVFLINADLTSLPSWVPLLLSAWGGVLSGVPGPNLRAALMNVNEPEVRGVAFALQTVTDDLGKGLGPAAVAVVINLVGRRSAFNIATLGWIPCGLLLMSLAFTMRKDEAAMVARLQASVAWRARNVCAEEDQEGALLSGGMPGDFEGVGMTTDEETALLQAQQQQQHQQHQQRGGGPKQIEDTLGEGKSKLGMQGDDENSALLAQQGGAERQQGSRSHQWDVESLGGPPKGQEAPREGGKLDDEHSHEQVQENSGGHLGDSIQVHRGVGATSEGLEPALQGLREHEHAWSSSSVPEQHAEHSATGLQHHPQR</sequence>
<feature type="transmembrane region" description="Helical" evidence="8">
    <location>
        <begin position="286"/>
        <end position="310"/>
    </location>
</feature>
<feature type="domain" description="Major facilitator superfamily (MFS) profile" evidence="9">
    <location>
        <begin position="35"/>
        <end position="448"/>
    </location>
</feature>
<feature type="compositionally biased region" description="Basic and acidic residues" evidence="7">
    <location>
        <begin position="516"/>
        <end position="526"/>
    </location>
</feature>